<dbReference type="RefSeq" id="WP_091692487.1">
    <property type="nucleotide sequence ID" value="NZ_FPBF01000002.1"/>
</dbReference>
<proteinExistence type="predicted"/>
<keyword evidence="2" id="KW-1185">Reference proteome</keyword>
<reference evidence="2" key="1">
    <citation type="submission" date="2016-10" db="EMBL/GenBank/DDBJ databases">
        <authorList>
            <person name="Varghese N."/>
            <person name="Submissions S."/>
        </authorList>
    </citation>
    <scope>NUCLEOTIDE SEQUENCE [LARGE SCALE GENOMIC DNA]</scope>
    <source>
        <strain evidence="2">DSM 23445</strain>
    </source>
</reference>
<sequence>MSVLTEQIKASLADKAIPEKAAFFPRFFKSGPGEYGEGDQFLGVKVPEQRKIAKAVFKEISYSELDELLHDVYHEVRLTAIYILVYRYQKLKSDPDRKELVDFYLSHLDYVNNWDLVDSSCHHILGHYYLNRNKDLFYEFAEIDHLWRQRVAMISTYYWIKRGHFEDALALAEKLLYHPHDLIHKAVGWMLREIGNMDFEVEMGFLRKNYQTMPRTALRYAIEKFEPDLRKQLLCGDLA</sequence>
<dbReference type="InterPro" id="IPR014825">
    <property type="entry name" value="DNA_alkylation"/>
</dbReference>
<dbReference type="PANTHER" id="PTHR34070:SF1">
    <property type="entry name" value="DNA ALKYLATION REPAIR PROTEIN"/>
    <property type="match status" value="1"/>
</dbReference>
<dbReference type="InterPro" id="IPR016024">
    <property type="entry name" value="ARM-type_fold"/>
</dbReference>
<organism evidence="1 2">
    <name type="scientific">Algoriphagus locisalis</name>
    <dbReference type="NCBI Taxonomy" id="305507"/>
    <lineage>
        <taxon>Bacteria</taxon>
        <taxon>Pseudomonadati</taxon>
        <taxon>Bacteroidota</taxon>
        <taxon>Cytophagia</taxon>
        <taxon>Cytophagales</taxon>
        <taxon>Cyclobacteriaceae</taxon>
        <taxon>Algoriphagus</taxon>
    </lineage>
</organism>
<evidence type="ECO:0000313" key="2">
    <source>
        <dbReference type="Proteomes" id="UP000199673"/>
    </source>
</evidence>
<gene>
    <name evidence="1" type="ORF">SAMN04489724_1975</name>
</gene>
<dbReference type="EMBL" id="FPBF01000002">
    <property type="protein sequence ID" value="SFT74453.1"/>
    <property type="molecule type" value="Genomic_DNA"/>
</dbReference>
<protein>
    <submittedName>
        <fullName evidence="1">3-methyladenine DNA glycosylase AlkD</fullName>
    </submittedName>
</protein>
<dbReference type="PANTHER" id="PTHR34070">
    <property type="entry name" value="ARMADILLO-TYPE FOLD"/>
    <property type="match status" value="1"/>
</dbReference>
<name>A0A1I7AHU4_9BACT</name>
<dbReference type="OrthoDB" id="1117222at2"/>
<dbReference type="CDD" id="cd06561">
    <property type="entry name" value="AlkD_like"/>
    <property type="match status" value="1"/>
</dbReference>
<evidence type="ECO:0000313" key="1">
    <source>
        <dbReference type="EMBL" id="SFT74453.1"/>
    </source>
</evidence>
<accession>A0A1I7AHU4</accession>
<dbReference type="Pfam" id="PF08713">
    <property type="entry name" value="DNA_alkylation"/>
    <property type="match status" value="1"/>
</dbReference>
<dbReference type="SUPFAM" id="SSF48371">
    <property type="entry name" value="ARM repeat"/>
    <property type="match status" value="1"/>
</dbReference>
<dbReference type="AlphaFoldDB" id="A0A1I7AHU4"/>
<dbReference type="STRING" id="305507.SAMN04489724_1975"/>
<dbReference type="Proteomes" id="UP000199673">
    <property type="component" value="Unassembled WGS sequence"/>
</dbReference>
<dbReference type="Gene3D" id="1.25.10.90">
    <property type="match status" value="1"/>
</dbReference>